<dbReference type="AlphaFoldDB" id="A0AAN6QBX4"/>
<evidence type="ECO:0000256" key="1">
    <source>
        <dbReference type="SAM" id="MobiDB-lite"/>
    </source>
</evidence>
<reference evidence="2" key="2">
    <citation type="submission" date="2023-05" db="EMBL/GenBank/DDBJ databases">
        <authorList>
            <consortium name="Lawrence Berkeley National Laboratory"/>
            <person name="Steindorff A."/>
            <person name="Hensen N."/>
            <person name="Bonometti L."/>
            <person name="Westerberg I."/>
            <person name="Brannstrom I.O."/>
            <person name="Guillou S."/>
            <person name="Cros-Aarteil S."/>
            <person name="Calhoun S."/>
            <person name="Haridas S."/>
            <person name="Kuo A."/>
            <person name="Mondo S."/>
            <person name="Pangilinan J."/>
            <person name="Riley R."/>
            <person name="Labutti K."/>
            <person name="Andreopoulos B."/>
            <person name="Lipzen A."/>
            <person name="Chen C."/>
            <person name="Yanf M."/>
            <person name="Daum C."/>
            <person name="Ng V."/>
            <person name="Clum A."/>
            <person name="Ohm R."/>
            <person name="Martin F."/>
            <person name="Silar P."/>
            <person name="Natvig D."/>
            <person name="Lalanne C."/>
            <person name="Gautier V."/>
            <person name="Ament-Velasquez S.L."/>
            <person name="Kruys A."/>
            <person name="Hutchinson M.I."/>
            <person name="Powell A.J."/>
            <person name="Barry K."/>
            <person name="Miller A.N."/>
            <person name="Grigoriev I.V."/>
            <person name="Debuchy R."/>
            <person name="Gladieux P."/>
            <person name="Thoren M.H."/>
            <person name="Johannesson H."/>
        </authorList>
    </citation>
    <scope>NUCLEOTIDE SEQUENCE</scope>
    <source>
        <strain evidence="2">CBS 757.83</strain>
    </source>
</reference>
<comment type="caution">
    <text evidence="2">The sequence shown here is derived from an EMBL/GenBank/DDBJ whole genome shotgun (WGS) entry which is preliminary data.</text>
</comment>
<name>A0AAN6QBX4_9PEZI</name>
<keyword evidence="3" id="KW-1185">Reference proteome</keyword>
<protein>
    <submittedName>
        <fullName evidence="2">Uncharacterized protein</fullName>
    </submittedName>
</protein>
<evidence type="ECO:0000313" key="3">
    <source>
        <dbReference type="Proteomes" id="UP001305647"/>
    </source>
</evidence>
<proteinExistence type="predicted"/>
<feature type="compositionally biased region" description="Pro residues" evidence="1">
    <location>
        <begin position="28"/>
        <end position="38"/>
    </location>
</feature>
<gene>
    <name evidence="2" type="ORF">N658DRAFT_492525</name>
</gene>
<feature type="compositionally biased region" description="Low complexity" evidence="1">
    <location>
        <begin position="39"/>
        <end position="52"/>
    </location>
</feature>
<evidence type="ECO:0000313" key="2">
    <source>
        <dbReference type="EMBL" id="KAK4104422.1"/>
    </source>
</evidence>
<feature type="region of interest" description="Disordered" evidence="1">
    <location>
        <begin position="20"/>
        <end position="52"/>
    </location>
</feature>
<organism evidence="2 3">
    <name type="scientific">Parathielavia hyrcaniae</name>
    <dbReference type="NCBI Taxonomy" id="113614"/>
    <lineage>
        <taxon>Eukaryota</taxon>
        <taxon>Fungi</taxon>
        <taxon>Dikarya</taxon>
        <taxon>Ascomycota</taxon>
        <taxon>Pezizomycotina</taxon>
        <taxon>Sordariomycetes</taxon>
        <taxon>Sordariomycetidae</taxon>
        <taxon>Sordariales</taxon>
        <taxon>Chaetomiaceae</taxon>
        <taxon>Parathielavia</taxon>
    </lineage>
</organism>
<accession>A0AAN6QBX4</accession>
<sequence>MTDLIRELQETNRLLREIVSQKAVQQPSPRPTKQPLPPAANGSSSSATSTLGAPGLVMDQMRHLADDLAHAAFGSGNLGRRQQLRDRLISRWNRVRGSRLPFGTDKEIWLSLRMTGTLSHTLQPLSQAVELVWQHRDTSVFRDLGLTGLEIERQWPVQLDPDRLTSTDMRQHGWISGDTPSSDWIFAAHPFVYGHDDMLVPANTKLKRRLEDLESTGTGWGSDAGLVSLGSFWVFAGVASKYGDFPLSMLALVAAVCMMKGRSPDVVHWHTDAVHELLHQFGAAWRPLNHRFSHKGTGPGDGDVTYRHTIRCFSAHPLRALPSNESFIHCRRERGQFSAMPGTTRAGSFSSERRMSVFCHWQSTSAGDAPHFTISVLGDLHNTWTGNQATLY</sequence>
<dbReference type="EMBL" id="MU863626">
    <property type="protein sequence ID" value="KAK4104422.1"/>
    <property type="molecule type" value="Genomic_DNA"/>
</dbReference>
<dbReference type="Proteomes" id="UP001305647">
    <property type="component" value="Unassembled WGS sequence"/>
</dbReference>
<reference evidence="2" key="1">
    <citation type="journal article" date="2023" name="Mol. Phylogenet. Evol.">
        <title>Genome-scale phylogeny and comparative genomics of the fungal order Sordariales.</title>
        <authorList>
            <person name="Hensen N."/>
            <person name="Bonometti L."/>
            <person name="Westerberg I."/>
            <person name="Brannstrom I.O."/>
            <person name="Guillou S."/>
            <person name="Cros-Aarteil S."/>
            <person name="Calhoun S."/>
            <person name="Haridas S."/>
            <person name="Kuo A."/>
            <person name="Mondo S."/>
            <person name="Pangilinan J."/>
            <person name="Riley R."/>
            <person name="LaButti K."/>
            <person name="Andreopoulos B."/>
            <person name="Lipzen A."/>
            <person name="Chen C."/>
            <person name="Yan M."/>
            <person name="Daum C."/>
            <person name="Ng V."/>
            <person name="Clum A."/>
            <person name="Steindorff A."/>
            <person name="Ohm R.A."/>
            <person name="Martin F."/>
            <person name="Silar P."/>
            <person name="Natvig D.O."/>
            <person name="Lalanne C."/>
            <person name="Gautier V."/>
            <person name="Ament-Velasquez S.L."/>
            <person name="Kruys A."/>
            <person name="Hutchinson M.I."/>
            <person name="Powell A.J."/>
            <person name="Barry K."/>
            <person name="Miller A.N."/>
            <person name="Grigoriev I.V."/>
            <person name="Debuchy R."/>
            <person name="Gladieux P."/>
            <person name="Hiltunen Thoren M."/>
            <person name="Johannesson H."/>
        </authorList>
    </citation>
    <scope>NUCLEOTIDE SEQUENCE</scope>
    <source>
        <strain evidence="2">CBS 757.83</strain>
    </source>
</reference>